<dbReference type="Proteomes" id="UP000003781">
    <property type="component" value="Unassembled WGS sequence"/>
</dbReference>
<reference evidence="1 2" key="1">
    <citation type="submission" date="2007-03" db="EMBL/GenBank/DDBJ databases">
        <authorList>
            <person name="Stal L."/>
            <person name="Ferriera S."/>
            <person name="Johnson J."/>
            <person name="Kravitz S."/>
            <person name="Beeson K."/>
            <person name="Sutton G."/>
            <person name="Rogers Y.-H."/>
            <person name="Friedman R."/>
            <person name="Frazier M."/>
            <person name="Venter J.C."/>
        </authorList>
    </citation>
    <scope>NUCLEOTIDE SEQUENCE [LARGE SCALE GENOMIC DNA]</scope>
    <source>
        <strain evidence="1 2">CCY0110</strain>
    </source>
</reference>
<keyword evidence="1" id="KW-0012">Acyltransferase</keyword>
<organism evidence="1 2">
    <name type="scientific">Crocosphaera chwakensis CCY0110</name>
    <dbReference type="NCBI Taxonomy" id="391612"/>
    <lineage>
        <taxon>Bacteria</taxon>
        <taxon>Bacillati</taxon>
        <taxon>Cyanobacteriota</taxon>
        <taxon>Cyanophyceae</taxon>
        <taxon>Oscillatoriophycideae</taxon>
        <taxon>Chroococcales</taxon>
        <taxon>Aphanothecaceae</taxon>
        <taxon>Crocosphaera</taxon>
        <taxon>Crocosphaera chwakensis</taxon>
    </lineage>
</organism>
<name>A3IWV0_9CHRO</name>
<dbReference type="RefSeq" id="WP_008277856.1">
    <property type="nucleotide sequence ID" value="NZ_AAXW01000056.1"/>
</dbReference>
<dbReference type="Gene3D" id="3.90.350.10">
    <property type="entry name" value="Transposase Inhibitor Protein From Tn5, Chain A, domain 1"/>
    <property type="match status" value="1"/>
</dbReference>
<dbReference type="SUPFAM" id="SSF53098">
    <property type="entry name" value="Ribonuclease H-like"/>
    <property type="match status" value="1"/>
</dbReference>
<dbReference type="EMBL" id="AAXW01000056">
    <property type="protein sequence ID" value="EAZ89052.1"/>
    <property type="molecule type" value="Genomic_DNA"/>
</dbReference>
<dbReference type="InterPro" id="IPR012337">
    <property type="entry name" value="RNaseH-like_sf"/>
</dbReference>
<keyword evidence="1" id="KW-0808">Transferase</keyword>
<proteinExistence type="predicted"/>
<keyword evidence="2" id="KW-1185">Reference proteome</keyword>
<protein>
    <submittedName>
        <fullName evidence="1">3-oxoacyl-(Acyl carrier protein) synthase</fullName>
        <ecNumber evidence="1">2.3.1.41</ecNumber>
    </submittedName>
</protein>
<comment type="caution">
    <text evidence="1">The sequence shown here is derived from an EMBL/GenBank/DDBJ whole genome shotgun (WGS) entry which is preliminary data.</text>
</comment>
<evidence type="ECO:0000313" key="1">
    <source>
        <dbReference type="EMBL" id="EAZ89052.1"/>
    </source>
</evidence>
<accession>A3IWV0</accession>
<sequence length="79" mass="9275">MVLLTTLAVNNLAETQKVLKYYTYRWLIERFHYVLKTGCGIEMFNKIGRTSYHFASLPQAAWVCGTIIVNSETQEREWQ</sequence>
<evidence type="ECO:0000313" key="2">
    <source>
        <dbReference type="Proteomes" id="UP000003781"/>
    </source>
</evidence>
<dbReference type="GO" id="GO:0004315">
    <property type="term" value="F:3-oxoacyl-[acyl-carrier-protein] synthase activity"/>
    <property type="evidence" value="ECO:0007669"/>
    <property type="project" value="UniProtKB-EC"/>
</dbReference>
<dbReference type="AlphaFoldDB" id="A3IWV0"/>
<gene>
    <name evidence="1" type="ORF">CY0110_01375</name>
</gene>
<dbReference type="EC" id="2.3.1.41" evidence="1"/>